<name>A0ABV0N064_9TELE</name>
<evidence type="ECO:0000313" key="2">
    <source>
        <dbReference type="Proteomes" id="UP001476798"/>
    </source>
</evidence>
<comment type="caution">
    <text evidence="1">The sequence shown here is derived from an EMBL/GenBank/DDBJ whole genome shotgun (WGS) entry which is preliminary data.</text>
</comment>
<dbReference type="Proteomes" id="UP001476798">
    <property type="component" value="Unassembled WGS sequence"/>
</dbReference>
<gene>
    <name evidence="1" type="ORF">GOODEAATRI_010259</name>
</gene>
<protein>
    <submittedName>
        <fullName evidence="1">Uncharacterized protein</fullName>
    </submittedName>
</protein>
<accession>A0ABV0N064</accession>
<reference evidence="1 2" key="1">
    <citation type="submission" date="2021-06" db="EMBL/GenBank/DDBJ databases">
        <authorList>
            <person name="Palmer J.M."/>
        </authorList>
    </citation>
    <scope>NUCLEOTIDE SEQUENCE [LARGE SCALE GENOMIC DNA]</scope>
    <source>
        <strain evidence="1 2">GA_2019</strain>
        <tissue evidence="1">Muscle</tissue>
    </source>
</reference>
<proteinExistence type="predicted"/>
<sequence>MGRDLLSDRCRLVQQEELGDINGPVFRTRIGTGSTDSGQCGLQSQGLVWVRMGGSWVCPGATFTEDVSILGSSIQDIKSHFTDVTLSLPNIRSGAPWISSHSEQHQYAFKLSSIWCTIFSLCE</sequence>
<organism evidence="1 2">
    <name type="scientific">Goodea atripinnis</name>
    <dbReference type="NCBI Taxonomy" id="208336"/>
    <lineage>
        <taxon>Eukaryota</taxon>
        <taxon>Metazoa</taxon>
        <taxon>Chordata</taxon>
        <taxon>Craniata</taxon>
        <taxon>Vertebrata</taxon>
        <taxon>Euteleostomi</taxon>
        <taxon>Actinopterygii</taxon>
        <taxon>Neopterygii</taxon>
        <taxon>Teleostei</taxon>
        <taxon>Neoteleostei</taxon>
        <taxon>Acanthomorphata</taxon>
        <taxon>Ovalentaria</taxon>
        <taxon>Atherinomorphae</taxon>
        <taxon>Cyprinodontiformes</taxon>
        <taxon>Goodeidae</taxon>
        <taxon>Goodea</taxon>
    </lineage>
</organism>
<keyword evidence="2" id="KW-1185">Reference proteome</keyword>
<dbReference type="EMBL" id="JAHRIO010020587">
    <property type="protein sequence ID" value="MEQ2164779.1"/>
    <property type="molecule type" value="Genomic_DNA"/>
</dbReference>
<evidence type="ECO:0000313" key="1">
    <source>
        <dbReference type="EMBL" id="MEQ2164779.1"/>
    </source>
</evidence>